<evidence type="ECO:0000313" key="1">
    <source>
        <dbReference type="EMBL" id="KUK77348.1"/>
    </source>
</evidence>
<dbReference type="InterPro" id="IPR035093">
    <property type="entry name" value="RelE/ParE_toxin_dom_sf"/>
</dbReference>
<accession>A0A101HI66</accession>
<dbReference type="AlphaFoldDB" id="A0A101HI66"/>
<dbReference type="Gene3D" id="3.30.2310.20">
    <property type="entry name" value="RelE-like"/>
    <property type="match status" value="1"/>
</dbReference>
<organism evidence="1 2">
    <name type="scientific">Proteiniphilum acetatigenes</name>
    <dbReference type="NCBI Taxonomy" id="294710"/>
    <lineage>
        <taxon>Bacteria</taxon>
        <taxon>Pseudomonadati</taxon>
        <taxon>Bacteroidota</taxon>
        <taxon>Bacteroidia</taxon>
        <taxon>Bacteroidales</taxon>
        <taxon>Dysgonomonadaceae</taxon>
        <taxon>Proteiniphilum</taxon>
    </lineage>
</organism>
<gene>
    <name evidence="1" type="ORF">XD92_0827</name>
</gene>
<dbReference type="Proteomes" id="UP000053860">
    <property type="component" value="Unassembled WGS sequence"/>
</dbReference>
<sequence>MGRSGGKIRPALKKYRLLVSDEAYWDMVEAIDYYKSLSSGTLDNRFKEQLKEGMDYITRYPQHFSIKYKGIRIYNLKRFPYQIHYLIEGEVVMVFGVFHGSSDPNSWENRLKREVSI</sequence>
<protein>
    <submittedName>
        <fullName evidence="1">Plasmid stabilization system</fullName>
    </submittedName>
</protein>
<proteinExistence type="predicted"/>
<comment type="caution">
    <text evidence="1">The sequence shown here is derived from an EMBL/GenBank/DDBJ whole genome shotgun (WGS) entry which is preliminary data.</text>
</comment>
<dbReference type="EMBL" id="LGGN01000140">
    <property type="protein sequence ID" value="KUK77348.1"/>
    <property type="molecule type" value="Genomic_DNA"/>
</dbReference>
<reference evidence="2" key="1">
    <citation type="journal article" date="2015" name="MBio">
        <title>Genome-Resolved Metagenomic Analysis Reveals Roles for Candidate Phyla and Other Microbial Community Members in Biogeochemical Transformations in Oil Reservoirs.</title>
        <authorList>
            <person name="Hu P."/>
            <person name="Tom L."/>
            <person name="Singh A."/>
            <person name="Thomas B.C."/>
            <person name="Baker B.J."/>
            <person name="Piceno Y.M."/>
            <person name="Andersen G.L."/>
            <person name="Banfield J.F."/>
        </authorList>
    </citation>
    <scope>NUCLEOTIDE SEQUENCE [LARGE SCALE GENOMIC DNA]</scope>
</reference>
<evidence type="ECO:0000313" key="2">
    <source>
        <dbReference type="Proteomes" id="UP000053860"/>
    </source>
</evidence>
<name>A0A101HI66_9BACT</name>